<dbReference type="Proteomes" id="UP000654075">
    <property type="component" value="Unassembled WGS sequence"/>
</dbReference>
<gene>
    <name evidence="2" type="ORF">PGLA1383_LOCUS197</name>
</gene>
<comment type="caution">
    <text evidence="2">The sequence shown here is derived from an EMBL/GenBank/DDBJ whole genome shotgun (WGS) entry which is preliminary data.</text>
</comment>
<reference evidence="2" key="1">
    <citation type="submission" date="2021-02" db="EMBL/GenBank/DDBJ databases">
        <authorList>
            <person name="Dougan E. K."/>
            <person name="Rhodes N."/>
            <person name="Thang M."/>
            <person name="Chan C."/>
        </authorList>
    </citation>
    <scope>NUCLEOTIDE SEQUENCE</scope>
</reference>
<evidence type="ECO:0000313" key="2">
    <source>
        <dbReference type="EMBL" id="CAE8581168.1"/>
    </source>
</evidence>
<feature type="transmembrane region" description="Helical" evidence="1">
    <location>
        <begin position="20"/>
        <end position="37"/>
    </location>
</feature>
<name>A0A813D672_POLGL</name>
<sequence length="136" mass="15753">MGWASAERWKTQCQNAARILFGFLLGVVFSDIFRILLKLRTTVLLTPVFASRISFAAFALLSLLFFLQRRRRAQRRSAQVAGLMRIAEVEIPMEVKAFAQIAKTAFGPDRTFNKDLKLMHPRYNLAIDSQEEWWFP</sequence>
<keyword evidence="3" id="KW-1185">Reference proteome</keyword>
<proteinExistence type="predicted"/>
<dbReference type="EMBL" id="CAJNNV010000039">
    <property type="protein sequence ID" value="CAE8581168.1"/>
    <property type="molecule type" value="Genomic_DNA"/>
</dbReference>
<evidence type="ECO:0000313" key="3">
    <source>
        <dbReference type="Proteomes" id="UP000654075"/>
    </source>
</evidence>
<keyword evidence="1" id="KW-0812">Transmembrane</keyword>
<dbReference type="AlphaFoldDB" id="A0A813D672"/>
<keyword evidence="1" id="KW-1133">Transmembrane helix</keyword>
<keyword evidence="1" id="KW-0472">Membrane</keyword>
<organism evidence="2 3">
    <name type="scientific">Polarella glacialis</name>
    <name type="common">Dinoflagellate</name>
    <dbReference type="NCBI Taxonomy" id="89957"/>
    <lineage>
        <taxon>Eukaryota</taxon>
        <taxon>Sar</taxon>
        <taxon>Alveolata</taxon>
        <taxon>Dinophyceae</taxon>
        <taxon>Suessiales</taxon>
        <taxon>Suessiaceae</taxon>
        <taxon>Polarella</taxon>
    </lineage>
</organism>
<feature type="transmembrane region" description="Helical" evidence="1">
    <location>
        <begin position="49"/>
        <end position="67"/>
    </location>
</feature>
<protein>
    <submittedName>
        <fullName evidence="2">Uncharacterized protein</fullName>
    </submittedName>
</protein>
<evidence type="ECO:0000256" key="1">
    <source>
        <dbReference type="SAM" id="Phobius"/>
    </source>
</evidence>
<accession>A0A813D672</accession>